<evidence type="ECO:0000313" key="2">
    <source>
        <dbReference type="EMBL" id="KFH48058.1"/>
    </source>
</evidence>
<evidence type="ECO:0000256" key="1">
    <source>
        <dbReference type="SAM" id="MobiDB-lite"/>
    </source>
</evidence>
<name>A0A086TFC6_HAPC1</name>
<keyword evidence="3" id="KW-1185">Reference proteome</keyword>
<gene>
    <name evidence="2" type="ORF">ACRE_010600</name>
</gene>
<comment type="caution">
    <text evidence="2">The sequence shown here is derived from an EMBL/GenBank/DDBJ whole genome shotgun (WGS) entry which is preliminary data.</text>
</comment>
<dbReference type="EMBL" id="JPKY01000005">
    <property type="protein sequence ID" value="KFH48058.1"/>
    <property type="molecule type" value="Genomic_DNA"/>
</dbReference>
<reference evidence="3" key="1">
    <citation type="journal article" date="2014" name="Genome Announc.">
        <title>Genome sequence and annotation of Acremonium chrysogenum, producer of the beta-lactam antibiotic cephalosporin C.</title>
        <authorList>
            <person name="Terfehr D."/>
            <person name="Dahlmann T.A."/>
            <person name="Specht T."/>
            <person name="Zadra I."/>
            <person name="Kuernsteiner H."/>
            <person name="Kueck U."/>
        </authorList>
    </citation>
    <scope>NUCLEOTIDE SEQUENCE [LARGE SCALE GENOMIC DNA]</scope>
    <source>
        <strain evidence="3">ATCC 11550 / CBS 779.69 / DSM 880 / IAM 14645 / JCM 23072 / IMI 49137</strain>
    </source>
</reference>
<feature type="compositionally biased region" description="Polar residues" evidence="1">
    <location>
        <begin position="67"/>
        <end position="77"/>
    </location>
</feature>
<organism evidence="2 3">
    <name type="scientific">Hapsidospora chrysogenum (strain ATCC 11550 / CBS 779.69 / DSM 880 / IAM 14645 / JCM 23072 / IMI 49137)</name>
    <name type="common">Acremonium chrysogenum</name>
    <dbReference type="NCBI Taxonomy" id="857340"/>
    <lineage>
        <taxon>Eukaryota</taxon>
        <taxon>Fungi</taxon>
        <taxon>Dikarya</taxon>
        <taxon>Ascomycota</taxon>
        <taxon>Pezizomycotina</taxon>
        <taxon>Sordariomycetes</taxon>
        <taxon>Hypocreomycetidae</taxon>
        <taxon>Hypocreales</taxon>
        <taxon>Bionectriaceae</taxon>
        <taxon>Hapsidospora</taxon>
    </lineage>
</organism>
<dbReference type="HOGENOM" id="CLU_2512121_0_0_1"/>
<accession>A0A086TFC6</accession>
<proteinExistence type="predicted"/>
<dbReference type="AlphaFoldDB" id="A0A086TFC6"/>
<dbReference type="Proteomes" id="UP000029964">
    <property type="component" value="Unassembled WGS sequence"/>
</dbReference>
<sequence length="85" mass="9936">MHQPARLPEPLDAFMYFAKLLPRLQGEIMVHDVNQLPRTRREMVDEATIRWDCLQFARKLQRKRASDTASSNKAARTSQKKARRG</sequence>
<evidence type="ECO:0000313" key="3">
    <source>
        <dbReference type="Proteomes" id="UP000029964"/>
    </source>
</evidence>
<feature type="region of interest" description="Disordered" evidence="1">
    <location>
        <begin position="61"/>
        <end position="85"/>
    </location>
</feature>
<protein>
    <submittedName>
        <fullName evidence="2">Uncharacterized protein</fullName>
    </submittedName>
</protein>